<comment type="caution">
    <text evidence="3">The sequence shown here is derived from an EMBL/GenBank/DDBJ whole genome shotgun (WGS) entry which is preliminary data.</text>
</comment>
<dbReference type="InterPro" id="IPR040079">
    <property type="entry name" value="Glutathione_S-Trfase"/>
</dbReference>
<keyword evidence="4" id="KW-1185">Reference proteome</keyword>
<dbReference type="GeneID" id="37110653"/>
<dbReference type="SUPFAM" id="SSF47616">
    <property type="entry name" value="GST C-terminal domain-like"/>
    <property type="match status" value="1"/>
</dbReference>
<dbReference type="SFLD" id="SFLDS00019">
    <property type="entry name" value="Glutathione_Transferase_(cytos"/>
    <property type="match status" value="1"/>
</dbReference>
<protein>
    <recommendedName>
        <fullName evidence="2">Thioredoxin-like fold domain-containing protein</fullName>
    </recommendedName>
</protein>
<evidence type="ECO:0000256" key="1">
    <source>
        <dbReference type="ARBA" id="ARBA00006475"/>
    </source>
</evidence>
<dbReference type="GO" id="GO:0005737">
    <property type="term" value="C:cytoplasm"/>
    <property type="evidence" value="ECO:0007669"/>
    <property type="project" value="TreeGrafter"/>
</dbReference>
<dbReference type="InterPro" id="IPR036282">
    <property type="entry name" value="Glutathione-S-Trfase_C_sf"/>
</dbReference>
<evidence type="ECO:0000259" key="2">
    <source>
        <dbReference type="Pfam" id="PF17172"/>
    </source>
</evidence>
<dbReference type="Proteomes" id="UP000246702">
    <property type="component" value="Unassembled WGS sequence"/>
</dbReference>
<dbReference type="InterPro" id="IPR050931">
    <property type="entry name" value="Mito_Protein_Transport_Metaxin"/>
</dbReference>
<dbReference type="SFLD" id="SFLDG01200">
    <property type="entry name" value="SUF1.1"/>
    <property type="match status" value="1"/>
</dbReference>
<dbReference type="STRING" id="1450535.A0A317VMW5"/>
<gene>
    <name evidence="3" type="ORF">BO94DRAFT_474379</name>
</gene>
<dbReference type="SFLD" id="SFLDG01180">
    <property type="entry name" value="SUF1"/>
    <property type="match status" value="1"/>
</dbReference>
<accession>A0A317VMW5</accession>
<evidence type="ECO:0000313" key="4">
    <source>
        <dbReference type="Proteomes" id="UP000246702"/>
    </source>
</evidence>
<dbReference type="RefSeq" id="XP_025463892.1">
    <property type="nucleotide sequence ID" value="XM_025608510.1"/>
</dbReference>
<dbReference type="InterPro" id="IPR026928">
    <property type="entry name" value="FAX/IsoI-like"/>
</dbReference>
<dbReference type="Pfam" id="PF17172">
    <property type="entry name" value="GST_N_4"/>
    <property type="match status" value="1"/>
</dbReference>
<dbReference type="PANTHER" id="PTHR12289">
    <property type="entry name" value="METAXIN RELATED"/>
    <property type="match status" value="1"/>
</dbReference>
<dbReference type="OrthoDB" id="5809458at2759"/>
<comment type="similarity">
    <text evidence="1">Belongs to the FAX family.</text>
</comment>
<sequence>MSPKITLYRGFPTPGIYTWSPFVTKLEARFRFSDIRYSTEGGSIRAAPRGKIPYIRIEKPTSSGESTTEILSDSTLITRRYIEEGNFDDLNAHLGVKERMLDRGITSLLEDRVYFLQSHEKWIGNYYTMRAHILSSLPYILQVIVGQLIYRKQVSTLHGQGTSRYSDEERKEFKREIWGEINAVLVQARAEMITRQDGDGPFWLLGGDRPSEADATVFGFVVGAVICTACPETQGIVRGFPVVVEYARRIHERYFPEYQVWSDF</sequence>
<proteinExistence type="inferred from homology"/>
<reference evidence="3 4" key="1">
    <citation type="submission" date="2016-12" db="EMBL/GenBank/DDBJ databases">
        <title>The genomes of Aspergillus section Nigri reveals drivers in fungal speciation.</title>
        <authorList>
            <consortium name="DOE Joint Genome Institute"/>
            <person name="Vesth T.C."/>
            <person name="Nybo J."/>
            <person name="Theobald S."/>
            <person name="Brandl J."/>
            <person name="Frisvad J.C."/>
            <person name="Nielsen K.F."/>
            <person name="Lyhne E.K."/>
            <person name="Kogle M.E."/>
            <person name="Kuo A."/>
            <person name="Riley R."/>
            <person name="Clum A."/>
            <person name="Nolan M."/>
            <person name="Lipzen A."/>
            <person name="Salamov A."/>
            <person name="Henrissat B."/>
            <person name="Wiebenga A."/>
            <person name="De Vries R.P."/>
            <person name="Grigoriev I.V."/>
            <person name="Mortensen U.H."/>
            <person name="Andersen M.R."/>
            <person name="Baker S.E."/>
        </authorList>
    </citation>
    <scope>NUCLEOTIDE SEQUENCE [LARGE SCALE GENOMIC DNA]</scope>
    <source>
        <strain evidence="3 4">CBS 115572</strain>
    </source>
</reference>
<dbReference type="AlphaFoldDB" id="A0A317VMW5"/>
<dbReference type="EMBL" id="MSFK01000029">
    <property type="protein sequence ID" value="PWY75265.1"/>
    <property type="molecule type" value="Genomic_DNA"/>
</dbReference>
<organism evidence="3 4">
    <name type="scientific">Aspergillus sclerotioniger CBS 115572</name>
    <dbReference type="NCBI Taxonomy" id="1450535"/>
    <lineage>
        <taxon>Eukaryota</taxon>
        <taxon>Fungi</taxon>
        <taxon>Dikarya</taxon>
        <taxon>Ascomycota</taxon>
        <taxon>Pezizomycotina</taxon>
        <taxon>Eurotiomycetes</taxon>
        <taxon>Eurotiomycetidae</taxon>
        <taxon>Eurotiales</taxon>
        <taxon>Aspergillaceae</taxon>
        <taxon>Aspergillus</taxon>
        <taxon>Aspergillus subgen. Circumdati</taxon>
    </lineage>
</organism>
<feature type="domain" description="Thioredoxin-like fold" evidence="2">
    <location>
        <begin position="21"/>
        <end position="125"/>
    </location>
</feature>
<dbReference type="PANTHER" id="PTHR12289:SF41">
    <property type="entry name" value="FAILED AXON CONNECTIONS-RELATED"/>
    <property type="match status" value="1"/>
</dbReference>
<name>A0A317VMW5_9EURO</name>
<dbReference type="InterPro" id="IPR012336">
    <property type="entry name" value="Thioredoxin-like_fold"/>
</dbReference>
<evidence type="ECO:0000313" key="3">
    <source>
        <dbReference type="EMBL" id="PWY75265.1"/>
    </source>
</evidence>